<sequence length="236" mass="25481">MMLPAARGVRERLWLLAHDDGDETGLRPHLDVRALSIGLVAASLTDLLLQGMAAVHEGRVHAIGRGPDPAGDLIASGILTAIRAEGPCRLSEILRGARADAVSARFNPYLRLYSRTRATLVAAGVLIEHRRTLRPTRYRLCEPDTIARHRSQFNHRLVYHRRQSDPGTDCLCALVWALNIHRALLTPYTPGEADAILSGITGRIPARIGPGAPLAGVPELARGVRDAVGDLATAAF</sequence>
<gene>
    <name evidence="5" type="ORF">CLV70_11559</name>
</gene>
<evidence type="ECO:0000256" key="2">
    <source>
        <dbReference type="ARBA" id="ARBA00023034"/>
    </source>
</evidence>
<dbReference type="GO" id="GO:0070273">
    <property type="term" value="F:phosphatidylinositol-4-phosphate binding"/>
    <property type="evidence" value="ECO:0007669"/>
    <property type="project" value="InterPro"/>
</dbReference>
<evidence type="ECO:0000256" key="3">
    <source>
        <dbReference type="ARBA" id="ARBA00023121"/>
    </source>
</evidence>
<reference evidence="5 6" key="1">
    <citation type="submission" date="2018-03" db="EMBL/GenBank/DDBJ databases">
        <title>Genomic Encyclopedia of Archaeal and Bacterial Type Strains, Phase II (KMG-II): from individual species to whole genera.</title>
        <authorList>
            <person name="Goeker M."/>
        </authorList>
    </citation>
    <scope>NUCLEOTIDE SEQUENCE [LARGE SCALE GENOMIC DNA]</scope>
    <source>
        <strain evidence="5 6">DSM 45348</strain>
    </source>
</reference>
<keyword evidence="4" id="KW-0472">Membrane</keyword>
<comment type="caution">
    <text evidence="5">The sequence shown here is derived from an EMBL/GenBank/DDBJ whole genome shotgun (WGS) entry which is preliminary data.</text>
</comment>
<organism evidence="5 6">
    <name type="scientific">Pseudosporangium ferrugineum</name>
    <dbReference type="NCBI Taxonomy" id="439699"/>
    <lineage>
        <taxon>Bacteria</taxon>
        <taxon>Bacillati</taxon>
        <taxon>Actinomycetota</taxon>
        <taxon>Actinomycetes</taxon>
        <taxon>Micromonosporales</taxon>
        <taxon>Micromonosporaceae</taxon>
        <taxon>Pseudosporangium</taxon>
    </lineage>
</organism>
<dbReference type="GO" id="GO:0012505">
    <property type="term" value="C:endomembrane system"/>
    <property type="evidence" value="ECO:0007669"/>
    <property type="project" value="UniProtKB-ARBA"/>
</dbReference>
<dbReference type="RefSeq" id="WP_106129557.1">
    <property type="nucleotide sequence ID" value="NZ_PVZG01000015.1"/>
</dbReference>
<keyword evidence="3" id="KW-0446">Lipid-binding</keyword>
<dbReference type="OrthoDB" id="3377935at2"/>
<dbReference type="Proteomes" id="UP000239209">
    <property type="component" value="Unassembled WGS sequence"/>
</dbReference>
<dbReference type="AlphaFoldDB" id="A0A2T0RQC1"/>
<proteinExistence type="predicted"/>
<accession>A0A2T0RQC1</accession>
<protein>
    <submittedName>
        <fullName evidence="5">Golgi phosphoprotein 3 GPP34</fullName>
    </submittedName>
</protein>
<dbReference type="Pfam" id="PF05719">
    <property type="entry name" value="GPP34"/>
    <property type="match status" value="1"/>
</dbReference>
<keyword evidence="6" id="KW-1185">Reference proteome</keyword>
<evidence type="ECO:0000313" key="5">
    <source>
        <dbReference type="EMBL" id="PRY23332.1"/>
    </source>
</evidence>
<comment type="subcellular location">
    <subcellularLocation>
        <location evidence="1">Golgi apparatus membrane</location>
        <topology evidence="1">Peripheral membrane protein</topology>
        <orientation evidence="1">Cytoplasmic side</orientation>
    </subcellularLocation>
</comment>
<name>A0A2T0RQC1_9ACTN</name>
<evidence type="ECO:0000256" key="1">
    <source>
        <dbReference type="ARBA" id="ARBA00004255"/>
    </source>
</evidence>
<dbReference type="GO" id="GO:0005737">
    <property type="term" value="C:cytoplasm"/>
    <property type="evidence" value="ECO:0007669"/>
    <property type="project" value="UniProtKB-ARBA"/>
</dbReference>
<keyword evidence="2" id="KW-0333">Golgi apparatus</keyword>
<dbReference type="EMBL" id="PVZG01000015">
    <property type="protein sequence ID" value="PRY23332.1"/>
    <property type="molecule type" value="Genomic_DNA"/>
</dbReference>
<dbReference type="Gene3D" id="1.10.3630.10">
    <property type="entry name" value="yeast vps74-n-term truncation variant domain like"/>
    <property type="match status" value="1"/>
</dbReference>
<evidence type="ECO:0000313" key="6">
    <source>
        <dbReference type="Proteomes" id="UP000239209"/>
    </source>
</evidence>
<dbReference type="InterPro" id="IPR038261">
    <property type="entry name" value="GPP34-like_sf"/>
</dbReference>
<dbReference type="InterPro" id="IPR008628">
    <property type="entry name" value="GPP34-like"/>
</dbReference>
<evidence type="ECO:0000256" key="4">
    <source>
        <dbReference type="ARBA" id="ARBA00023136"/>
    </source>
</evidence>